<accession>Q38ZK3</accession>
<gene>
    <name evidence="1" type="ordered locus">LCA_0075</name>
</gene>
<dbReference type="EMBL" id="CR936503">
    <property type="protein sequence ID" value="CAI54374.1"/>
    <property type="molecule type" value="Genomic_DNA"/>
</dbReference>
<dbReference type="HOGENOM" id="CLU_222373_0_0_9"/>
<name>Q38ZK3_LATSS</name>
<evidence type="ECO:0000313" key="2">
    <source>
        <dbReference type="Proteomes" id="UP000002707"/>
    </source>
</evidence>
<dbReference type="KEGG" id="lsa:LCA_0075"/>
<keyword evidence="2" id="KW-1185">Reference proteome</keyword>
<evidence type="ECO:0000313" key="1">
    <source>
        <dbReference type="EMBL" id="CAI54374.1"/>
    </source>
</evidence>
<reference evidence="2" key="1">
    <citation type="journal article" date="2005" name="Nat. Biotechnol.">
        <title>The complete genome sequence of the meat-borne lactic acid bacterium Lactobacillus sakei 23K.</title>
        <authorList>
            <person name="Chaillou S."/>
            <person name="Champomier-Verges M.-C."/>
            <person name="Cornet M."/>
            <person name="Crutz-Le Coq A.-M."/>
            <person name="Dudez A.-M."/>
            <person name="Martin V."/>
            <person name="Beaufils S."/>
            <person name="Darbon-Rongere E."/>
            <person name="Bossy R."/>
            <person name="Loux V."/>
            <person name="Zagorec M."/>
        </authorList>
    </citation>
    <scope>NUCLEOTIDE SEQUENCE [LARGE SCALE GENOMIC DNA]</scope>
    <source>
        <strain evidence="2">23K</strain>
    </source>
</reference>
<proteinExistence type="predicted"/>
<organism evidence="1 2">
    <name type="scientific">Latilactobacillus sakei subsp. sakei (strain 23K)</name>
    <name type="common">Lactobacillus sakei subsp. sakei</name>
    <dbReference type="NCBI Taxonomy" id="314315"/>
    <lineage>
        <taxon>Bacteria</taxon>
        <taxon>Bacillati</taxon>
        <taxon>Bacillota</taxon>
        <taxon>Bacilli</taxon>
        <taxon>Lactobacillales</taxon>
        <taxon>Lactobacillaceae</taxon>
        <taxon>Latilactobacillus</taxon>
    </lineage>
</organism>
<protein>
    <submittedName>
        <fullName evidence="1">Hypothetical small peptide</fullName>
    </submittedName>
</protein>
<sequence>MGLGGVVR</sequence>
<dbReference type="Proteomes" id="UP000002707">
    <property type="component" value="Chromosome"/>
</dbReference>